<keyword evidence="2" id="KW-1185">Reference proteome</keyword>
<dbReference type="Proteomes" id="UP000193804">
    <property type="component" value="Unassembled WGS sequence"/>
</dbReference>
<evidence type="ECO:0000313" key="1">
    <source>
        <dbReference type="EMBL" id="SMG16589.1"/>
    </source>
</evidence>
<proteinExistence type="predicted"/>
<dbReference type="EMBL" id="FXAW01000001">
    <property type="protein sequence ID" value="SMG16589.1"/>
    <property type="molecule type" value="Genomic_DNA"/>
</dbReference>
<dbReference type="OrthoDB" id="6921581at2"/>
<sequence length="203" mass="23983">MKDKFEEIEEVESLLKDFNSWLYSPTKITDFQWYDDFEELIEKKNKKYPDVLPSISQNEVQQLSEFLEEDIQASTALEKVLLSIIWKQGDYGKIKSFIETICGQEKALKTGIVFRQFARHVNNPLDQPIIDQHVLRAYLALQNIGDIDELKNIRKRGVLTYHDEAHIENYLNWYNMKAPPIKFKSDYKLDDYLFVLGKLIKTK</sequence>
<gene>
    <name evidence="1" type="ORF">SAMN05661096_00874</name>
</gene>
<dbReference type="RefSeq" id="WP_085515841.1">
    <property type="nucleotide sequence ID" value="NZ_FXAW01000001.1"/>
</dbReference>
<accession>A0A1X7IPA7</accession>
<organism evidence="1 2">
    <name type="scientific">Marivirga sericea</name>
    <dbReference type="NCBI Taxonomy" id="1028"/>
    <lineage>
        <taxon>Bacteria</taxon>
        <taxon>Pseudomonadati</taxon>
        <taxon>Bacteroidota</taxon>
        <taxon>Cytophagia</taxon>
        <taxon>Cytophagales</taxon>
        <taxon>Marivirgaceae</taxon>
        <taxon>Marivirga</taxon>
    </lineage>
</organism>
<name>A0A1X7IPA7_9BACT</name>
<protein>
    <submittedName>
        <fullName evidence="1">Uncharacterized protein</fullName>
    </submittedName>
</protein>
<dbReference type="STRING" id="1028.SAMN05661096_00874"/>
<evidence type="ECO:0000313" key="2">
    <source>
        <dbReference type="Proteomes" id="UP000193804"/>
    </source>
</evidence>
<dbReference type="AlphaFoldDB" id="A0A1X7IPA7"/>
<reference evidence="2" key="1">
    <citation type="submission" date="2017-04" db="EMBL/GenBank/DDBJ databases">
        <authorList>
            <person name="Varghese N."/>
            <person name="Submissions S."/>
        </authorList>
    </citation>
    <scope>NUCLEOTIDE SEQUENCE [LARGE SCALE GENOMIC DNA]</scope>
    <source>
        <strain evidence="2">DSM 4125</strain>
    </source>
</reference>